<feature type="domain" description="Ig-like" evidence="2">
    <location>
        <begin position="256"/>
        <end position="341"/>
    </location>
</feature>
<dbReference type="AlphaFoldDB" id="B4Q7V4"/>
<evidence type="ECO:0000313" key="4">
    <source>
        <dbReference type="Proteomes" id="UP000000304"/>
    </source>
</evidence>
<dbReference type="HOGENOM" id="CLU_046048_3_0_1"/>
<dbReference type="Proteomes" id="UP000000304">
    <property type="component" value="Chromosome 2L"/>
</dbReference>
<keyword evidence="4" id="KW-1185">Reference proteome</keyword>
<feature type="compositionally biased region" description="Low complexity" evidence="1">
    <location>
        <begin position="457"/>
        <end position="474"/>
    </location>
</feature>
<dbReference type="OMA" id="WGSSVPW"/>
<name>B4Q7V4_DROSI</name>
<evidence type="ECO:0000259" key="2">
    <source>
        <dbReference type="PROSITE" id="PS50835"/>
    </source>
</evidence>
<feature type="region of interest" description="Disordered" evidence="1">
    <location>
        <begin position="456"/>
        <end position="482"/>
    </location>
</feature>
<feature type="region of interest" description="Disordered" evidence="1">
    <location>
        <begin position="168"/>
        <end position="205"/>
    </location>
</feature>
<sequence>MTEIKIPKHIMRHEDAVLGCKFDLDGESLYSVKWYKDGFEFYRYVPRDMPPGQVFPLPGVDVEILAGFEMSNKKSKLVQSLEESTPPIDEEDVIRLIADQIRQPTSDPVDINLSNKENLSILHLEDAFKFENSMRSFHVSPTAESLNEVMPVKDEDLGEMLDALTEVILGEDDDEDDGDDDEYEEEEEDGDDEENEFDEKDADDLQNSTDVVVVLRSVSLQSTGRYRCEVSGEAPSFQTVSGHEDMIVVVTPKHGPQITGGQPRYQIGDMVRVNCTSAASRPVCHLSWLINGMHANRSLLRPYEPLIVGREGLEVARLGLEFRCVAKISSVYWQSNEESVESDKHQRIPVLESRETVMSKSRQSMDKAQLEDKQLKKSRRPAAATSAAAAAAAAAASSSASRATVAPFGAMWGSSVPWSRILASKSIARISLYALPVLIAFLCSFRPAVGQGCSCQRSNGSRGSSTSSNINSSNMGYGSNINRSRLSSQLSCEKAVQRR</sequence>
<dbReference type="PANTHER" id="PTHR21261:SF15">
    <property type="entry name" value="BEATEN PATH IIIA, ISOFORM D-RELATED"/>
    <property type="match status" value="1"/>
</dbReference>
<dbReference type="PROSITE" id="PS50835">
    <property type="entry name" value="IG_LIKE"/>
    <property type="match status" value="1"/>
</dbReference>
<proteinExistence type="predicted"/>
<dbReference type="STRING" id="7240.B4Q7V4"/>
<dbReference type="PhylomeDB" id="B4Q7V4"/>
<organism evidence="3 4">
    <name type="scientific">Drosophila simulans</name>
    <name type="common">Fruit fly</name>
    <dbReference type="NCBI Taxonomy" id="7240"/>
    <lineage>
        <taxon>Eukaryota</taxon>
        <taxon>Metazoa</taxon>
        <taxon>Ecdysozoa</taxon>
        <taxon>Arthropoda</taxon>
        <taxon>Hexapoda</taxon>
        <taxon>Insecta</taxon>
        <taxon>Pterygota</taxon>
        <taxon>Neoptera</taxon>
        <taxon>Endopterygota</taxon>
        <taxon>Diptera</taxon>
        <taxon>Brachycera</taxon>
        <taxon>Muscomorpha</taxon>
        <taxon>Ephydroidea</taxon>
        <taxon>Drosophilidae</taxon>
        <taxon>Drosophila</taxon>
        <taxon>Sophophora</taxon>
    </lineage>
</organism>
<dbReference type="OrthoDB" id="7865358at2759"/>
<dbReference type="EMBL" id="CM000361">
    <property type="protein sequence ID" value="EDX05287.1"/>
    <property type="molecule type" value="Genomic_DNA"/>
</dbReference>
<dbReference type="GO" id="GO:0008045">
    <property type="term" value="P:motor neuron axon guidance"/>
    <property type="evidence" value="ECO:0007669"/>
    <property type="project" value="TreeGrafter"/>
</dbReference>
<gene>
    <name evidence="3" type="primary">Dsim\GD24097</name>
    <name evidence="3" type="ORF">Dsim_GD24097</name>
</gene>
<reference evidence="3 4" key="1">
    <citation type="journal article" date="2007" name="Nature">
        <title>Evolution of genes and genomes on the Drosophila phylogeny.</title>
        <authorList>
            <consortium name="Drosophila 12 Genomes Consortium"/>
            <person name="Clark A.G."/>
            <person name="Eisen M.B."/>
            <person name="Smith D.R."/>
            <person name="Bergman C.M."/>
            <person name="Oliver B."/>
            <person name="Markow T.A."/>
            <person name="Kaufman T.C."/>
            <person name="Kellis M."/>
            <person name="Gelbart W."/>
            <person name="Iyer V.N."/>
            <person name="Pollard D.A."/>
            <person name="Sackton T.B."/>
            <person name="Larracuente A.M."/>
            <person name="Singh N.D."/>
            <person name="Abad J.P."/>
            <person name="Abt D.N."/>
            <person name="Adryan B."/>
            <person name="Aguade M."/>
            <person name="Akashi H."/>
            <person name="Anderson W.W."/>
            <person name="Aquadro C.F."/>
            <person name="Ardell D.H."/>
            <person name="Arguello R."/>
            <person name="Artieri C.G."/>
            <person name="Barbash D.A."/>
            <person name="Barker D."/>
            <person name="Barsanti P."/>
            <person name="Batterham P."/>
            <person name="Batzoglou S."/>
            <person name="Begun D."/>
            <person name="Bhutkar A."/>
            <person name="Blanco E."/>
            <person name="Bosak S.A."/>
            <person name="Bradley R.K."/>
            <person name="Brand A.D."/>
            <person name="Brent M.R."/>
            <person name="Brooks A.N."/>
            <person name="Brown R.H."/>
            <person name="Butlin R.K."/>
            <person name="Caggese C."/>
            <person name="Calvi B.R."/>
            <person name="Bernardo de Carvalho A."/>
            <person name="Caspi A."/>
            <person name="Castrezana S."/>
            <person name="Celniker S.E."/>
            <person name="Chang J.L."/>
            <person name="Chapple C."/>
            <person name="Chatterji S."/>
            <person name="Chinwalla A."/>
            <person name="Civetta A."/>
            <person name="Clifton S.W."/>
            <person name="Comeron J.M."/>
            <person name="Costello J.C."/>
            <person name="Coyne J.A."/>
            <person name="Daub J."/>
            <person name="David R.G."/>
            <person name="Delcher A.L."/>
            <person name="Delehaunty K."/>
            <person name="Do C.B."/>
            <person name="Ebling H."/>
            <person name="Edwards K."/>
            <person name="Eickbush T."/>
            <person name="Evans J.D."/>
            <person name="Filipski A."/>
            <person name="Findeiss S."/>
            <person name="Freyhult E."/>
            <person name="Fulton L."/>
            <person name="Fulton R."/>
            <person name="Garcia A.C."/>
            <person name="Gardiner A."/>
            <person name="Garfield D.A."/>
            <person name="Garvin B.E."/>
            <person name="Gibson G."/>
            <person name="Gilbert D."/>
            <person name="Gnerre S."/>
            <person name="Godfrey J."/>
            <person name="Good R."/>
            <person name="Gotea V."/>
            <person name="Gravely B."/>
            <person name="Greenberg A.J."/>
            <person name="Griffiths-Jones S."/>
            <person name="Gross S."/>
            <person name="Guigo R."/>
            <person name="Gustafson E.A."/>
            <person name="Haerty W."/>
            <person name="Hahn M.W."/>
            <person name="Halligan D.L."/>
            <person name="Halpern A.L."/>
            <person name="Halter G.M."/>
            <person name="Han M.V."/>
            <person name="Heger A."/>
            <person name="Hillier L."/>
            <person name="Hinrichs A.S."/>
            <person name="Holmes I."/>
            <person name="Hoskins R.A."/>
            <person name="Hubisz M.J."/>
            <person name="Hultmark D."/>
            <person name="Huntley M.A."/>
            <person name="Jaffe D.B."/>
            <person name="Jagadeeshan S."/>
            <person name="Jeck W.R."/>
            <person name="Johnson J."/>
            <person name="Jones C.D."/>
            <person name="Jordan W.C."/>
            <person name="Karpen G.H."/>
            <person name="Kataoka E."/>
            <person name="Keightley P.D."/>
            <person name="Kheradpour P."/>
            <person name="Kirkness E.F."/>
            <person name="Koerich L.B."/>
            <person name="Kristiansen K."/>
            <person name="Kudrna D."/>
            <person name="Kulathinal R.J."/>
            <person name="Kumar S."/>
            <person name="Kwok R."/>
            <person name="Lander E."/>
            <person name="Langley C.H."/>
            <person name="Lapoint R."/>
            <person name="Lazzaro B.P."/>
            <person name="Lee S.J."/>
            <person name="Levesque L."/>
            <person name="Li R."/>
            <person name="Lin C.F."/>
            <person name="Lin M.F."/>
            <person name="Lindblad-Toh K."/>
            <person name="Llopart A."/>
            <person name="Long M."/>
            <person name="Low L."/>
            <person name="Lozovsky E."/>
            <person name="Lu J."/>
            <person name="Luo M."/>
            <person name="Machado C.A."/>
            <person name="Makalowski W."/>
            <person name="Marzo M."/>
            <person name="Matsuda M."/>
            <person name="Matzkin L."/>
            <person name="McAllister B."/>
            <person name="McBride C.S."/>
            <person name="McKernan B."/>
            <person name="McKernan K."/>
            <person name="Mendez-Lago M."/>
            <person name="Minx P."/>
            <person name="Mollenhauer M.U."/>
            <person name="Montooth K."/>
            <person name="Mount S.M."/>
            <person name="Mu X."/>
            <person name="Myers E."/>
            <person name="Negre B."/>
            <person name="Newfeld S."/>
            <person name="Nielsen R."/>
            <person name="Noor M.A."/>
            <person name="O'Grady P."/>
            <person name="Pachter L."/>
            <person name="Papaceit M."/>
            <person name="Parisi M.J."/>
            <person name="Parisi M."/>
            <person name="Parts L."/>
            <person name="Pedersen J.S."/>
            <person name="Pesole G."/>
            <person name="Phillippy A.M."/>
            <person name="Ponting C.P."/>
            <person name="Pop M."/>
            <person name="Porcelli D."/>
            <person name="Powell J.R."/>
            <person name="Prohaska S."/>
            <person name="Pruitt K."/>
            <person name="Puig M."/>
            <person name="Quesneville H."/>
            <person name="Ram K.R."/>
            <person name="Rand D."/>
            <person name="Rasmussen M.D."/>
            <person name="Reed L.K."/>
            <person name="Reenan R."/>
            <person name="Reily A."/>
            <person name="Remington K.A."/>
            <person name="Rieger T.T."/>
            <person name="Ritchie M.G."/>
            <person name="Robin C."/>
            <person name="Rogers Y.H."/>
            <person name="Rohde C."/>
            <person name="Rozas J."/>
            <person name="Rubenfield M.J."/>
            <person name="Ruiz A."/>
            <person name="Russo S."/>
            <person name="Salzberg S.L."/>
            <person name="Sanchez-Gracia A."/>
            <person name="Saranga D.J."/>
            <person name="Sato H."/>
            <person name="Schaeffer S.W."/>
            <person name="Schatz M.C."/>
            <person name="Schlenke T."/>
            <person name="Schwartz R."/>
            <person name="Segarra C."/>
            <person name="Singh R.S."/>
            <person name="Sirot L."/>
            <person name="Sirota M."/>
            <person name="Sisneros N.B."/>
            <person name="Smith C.D."/>
            <person name="Smith T.F."/>
            <person name="Spieth J."/>
            <person name="Stage D.E."/>
            <person name="Stark A."/>
            <person name="Stephan W."/>
            <person name="Strausberg R.L."/>
            <person name="Strempel S."/>
            <person name="Sturgill D."/>
            <person name="Sutton G."/>
            <person name="Sutton G.G."/>
            <person name="Tao W."/>
            <person name="Teichmann S."/>
            <person name="Tobari Y.N."/>
            <person name="Tomimura Y."/>
            <person name="Tsolas J.M."/>
            <person name="Valente V.L."/>
            <person name="Venter E."/>
            <person name="Venter J.C."/>
            <person name="Vicario S."/>
            <person name="Vieira F.G."/>
            <person name="Vilella A.J."/>
            <person name="Villasante A."/>
            <person name="Walenz B."/>
            <person name="Wang J."/>
            <person name="Wasserman M."/>
            <person name="Watts T."/>
            <person name="Wilson D."/>
            <person name="Wilson R.K."/>
            <person name="Wing R.A."/>
            <person name="Wolfner M.F."/>
            <person name="Wong A."/>
            <person name="Wong G.K."/>
            <person name="Wu C.I."/>
            <person name="Wu G."/>
            <person name="Yamamoto D."/>
            <person name="Yang H.P."/>
            <person name="Yang S.P."/>
            <person name="Yorke J.A."/>
            <person name="Yoshida K."/>
            <person name="Zdobnov E."/>
            <person name="Zhang P."/>
            <person name="Zhang Y."/>
            <person name="Zimin A.V."/>
            <person name="Baldwin J."/>
            <person name="Abdouelleil A."/>
            <person name="Abdulkadir J."/>
            <person name="Abebe A."/>
            <person name="Abera B."/>
            <person name="Abreu J."/>
            <person name="Acer S.C."/>
            <person name="Aftuck L."/>
            <person name="Alexander A."/>
            <person name="An P."/>
            <person name="Anderson E."/>
            <person name="Anderson S."/>
            <person name="Arachi H."/>
            <person name="Azer M."/>
            <person name="Bachantsang P."/>
            <person name="Barry A."/>
            <person name="Bayul T."/>
            <person name="Berlin A."/>
            <person name="Bessette D."/>
            <person name="Bloom T."/>
            <person name="Blye J."/>
            <person name="Boguslavskiy L."/>
            <person name="Bonnet C."/>
            <person name="Boukhgalter B."/>
            <person name="Bourzgui I."/>
            <person name="Brown A."/>
            <person name="Cahill P."/>
            <person name="Channer S."/>
            <person name="Cheshatsang Y."/>
            <person name="Chuda L."/>
            <person name="Citroen M."/>
            <person name="Collymore A."/>
            <person name="Cooke P."/>
            <person name="Costello M."/>
            <person name="D'Aco K."/>
            <person name="Daza R."/>
            <person name="De Haan G."/>
            <person name="DeGray S."/>
            <person name="DeMaso C."/>
            <person name="Dhargay N."/>
            <person name="Dooley K."/>
            <person name="Dooley E."/>
            <person name="Doricent M."/>
            <person name="Dorje P."/>
            <person name="Dorjee K."/>
            <person name="Dupes A."/>
            <person name="Elong R."/>
            <person name="Falk J."/>
            <person name="Farina A."/>
            <person name="Faro S."/>
            <person name="Ferguson D."/>
            <person name="Fisher S."/>
            <person name="Foley C.D."/>
            <person name="Franke A."/>
            <person name="Friedrich D."/>
            <person name="Gadbois L."/>
            <person name="Gearin G."/>
            <person name="Gearin C.R."/>
            <person name="Giannoukos G."/>
            <person name="Goode T."/>
            <person name="Graham J."/>
            <person name="Grandbois E."/>
            <person name="Grewal S."/>
            <person name="Gyaltsen K."/>
            <person name="Hafez N."/>
            <person name="Hagos B."/>
            <person name="Hall J."/>
            <person name="Henson C."/>
            <person name="Hollinger A."/>
            <person name="Honan T."/>
            <person name="Huard M.D."/>
            <person name="Hughes L."/>
            <person name="Hurhula B."/>
            <person name="Husby M.E."/>
            <person name="Kamat A."/>
            <person name="Kanga B."/>
            <person name="Kashin S."/>
            <person name="Khazanovich D."/>
            <person name="Kisner P."/>
            <person name="Lance K."/>
            <person name="Lara M."/>
            <person name="Lee W."/>
            <person name="Lennon N."/>
            <person name="Letendre F."/>
            <person name="LeVine R."/>
            <person name="Lipovsky A."/>
            <person name="Liu X."/>
            <person name="Liu J."/>
            <person name="Liu S."/>
            <person name="Lokyitsang T."/>
            <person name="Lokyitsang Y."/>
            <person name="Lubonja R."/>
            <person name="Lui A."/>
            <person name="MacDonald P."/>
            <person name="Magnisalis V."/>
            <person name="Maru K."/>
            <person name="Matthews C."/>
            <person name="McCusker W."/>
            <person name="McDonough S."/>
            <person name="Mehta T."/>
            <person name="Meldrim J."/>
            <person name="Meneus L."/>
            <person name="Mihai O."/>
            <person name="Mihalev A."/>
            <person name="Mihova T."/>
            <person name="Mittelman R."/>
            <person name="Mlenga V."/>
            <person name="Montmayeur A."/>
            <person name="Mulrain L."/>
            <person name="Navidi A."/>
            <person name="Naylor J."/>
            <person name="Negash T."/>
            <person name="Nguyen T."/>
            <person name="Nguyen N."/>
            <person name="Nicol R."/>
            <person name="Norbu C."/>
            <person name="Norbu N."/>
            <person name="Novod N."/>
            <person name="O'Neill B."/>
            <person name="Osman S."/>
            <person name="Markiewicz E."/>
            <person name="Oyono O.L."/>
            <person name="Patti C."/>
            <person name="Phunkhang P."/>
            <person name="Pierre F."/>
            <person name="Priest M."/>
            <person name="Raghuraman S."/>
            <person name="Rege F."/>
            <person name="Reyes R."/>
            <person name="Rise C."/>
            <person name="Rogov P."/>
            <person name="Ross K."/>
            <person name="Ryan E."/>
            <person name="Settipalli S."/>
            <person name="Shea T."/>
            <person name="Sherpa N."/>
            <person name="Shi L."/>
            <person name="Shih D."/>
            <person name="Sparrow T."/>
            <person name="Spaulding J."/>
            <person name="Stalker J."/>
            <person name="Stange-Thomann N."/>
            <person name="Stavropoulos S."/>
            <person name="Stone C."/>
            <person name="Strader C."/>
            <person name="Tesfaye S."/>
            <person name="Thomson T."/>
            <person name="Thoulutsang Y."/>
            <person name="Thoulutsang D."/>
            <person name="Topham K."/>
            <person name="Topping I."/>
            <person name="Tsamla T."/>
            <person name="Vassiliev H."/>
            <person name="Vo A."/>
            <person name="Wangchuk T."/>
            <person name="Wangdi T."/>
            <person name="Weiand M."/>
            <person name="Wilkinson J."/>
            <person name="Wilson A."/>
            <person name="Yadav S."/>
            <person name="Young G."/>
            <person name="Yu Q."/>
            <person name="Zembek L."/>
            <person name="Zhong D."/>
            <person name="Zimmer A."/>
            <person name="Zwirko Z."/>
            <person name="Jaffe D.B."/>
            <person name="Alvarez P."/>
            <person name="Brockman W."/>
            <person name="Butler J."/>
            <person name="Chin C."/>
            <person name="Gnerre S."/>
            <person name="Grabherr M."/>
            <person name="Kleber M."/>
            <person name="Mauceli E."/>
            <person name="MacCallum I."/>
        </authorList>
    </citation>
    <scope>NUCLEOTIDE SEQUENCE [LARGE SCALE GENOMIC DNA]</scope>
    <source>
        <strain evidence="4">white501</strain>
    </source>
</reference>
<dbReference type="Bgee" id="FBgn0269474">
    <property type="expression patterns" value="Expressed in male reproductive system and 2 other cell types or tissues"/>
</dbReference>
<feature type="compositionally biased region" description="Basic and acidic residues" evidence="1">
    <location>
        <begin position="355"/>
        <end position="375"/>
    </location>
</feature>
<dbReference type="SUPFAM" id="SSF48726">
    <property type="entry name" value="Immunoglobulin"/>
    <property type="match status" value="1"/>
</dbReference>
<protein>
    <submittedName>
        <fullName evidence="3">GD24097</fullName>
    </submittedName>
</protein>
<evidence type="ECO:0000256" key="1">
    <source>
        <dbReference type="SAM" id="MobiDB-lite"/>
    </source>
</evidence>
<evidence type="ECO:0000313" key="3">
    <source>
        <dbReference type="EMBL" id="EDX05287.1"/>
    </source>
</evidence>
<feature type="region of interest" description="Disordered" evidence="1">
    <location>
        <begin position="355"/>
        <end position="381"/>
    </location>
</feature>
<dbReference type="PANTHER" id="PTHR21261">
    <property type="entry name" value="BEAT PROTEIN"/>
    <property type="match status" value="1"/>
</dbReference>
<dbReference type="InterPro" id="IPR007110">
    <property type="entry name" value="Ig-like_dom"/>
</dbReference>
<dbReference type="InterPro" id="IPR036179">
    <property type="entry name" value="Ig-like_dom_sf"/>
</dbReference>
<feature type="compositionally biased region" description="Acidic residues" evidence="1">
    <location>
        <begin position="169"/>
        <end position="204"/>
    </location>
</feature>
<accession>B4Q7V4</accession>